<sequence length="171" mass="19307">MLYIFSGLPGAGKSTLSAALAREIRAAYLRVDVVEHAMRIAGNWVDGPEGYIVCYEIAKQNLKLGLDVIADTVNPIPITRQAWRDVAEALDLPFVEIEVVCSDEREHRHRIDTRVIDIPGFTPPTWEAVNTWHYEAWDRERIVIDTAHQSLEESLMALREKLARAGDVVDD</sequence>
<dbReference type="Proteomes" id="UP001589747">
    <property type="component" value="Unassembled WGS sequence"/>
</dbReference>
<name>A0ABV5KN16_9BACL</name>
<dbReference type="EMBL" id="JBHMDO010000017">
    <property type="protein sequence ID" value="MFB9326310.1"/>
    <property type="molecule type" value="Genomic_DNA"/>
</dbReference>
<gene>
    <name evidence="1" type="ORF">ACFFSY_10330</name>
</gene>
<protein>
    <submittedName>
        <fullName evidence="1">AAA family ATPase</fullName>
    </submittedName>
</protein>
<organism evidence="1 2">
    <name type="scientific">Paenibacillus aurantiacus</name>
    <dbReference type="NCBI Taxonomy" id="1936118"/>
    <lineage>
        <taxon>Bacteria</taxon>
        <taxon>Bacillati</taxon>
        <taxon>Bacillota</taxon>
        <taxon>Bacilli</taxon>
        <taxon>Bacillales</taxon>
        <taxon>Paenibacillaceae</taxon>
        <taxon>Paenibacillus</taxon>
    </lineage>
</organism>
<evidence type="ECO:0000313" key="2">
    <source>
        <dbReference type="Proteomes" id="UP001589747"/>
    </source>
</evidence>
<dbReference type="RefSeq" id="WP_377493456.1">
    <property type="nucleotide sequence ID" value="NZ_JBHMDO010000017.1"/>
</dbReference>
<dbReference type="InterPro" id="IPR027417">
    <property type="entry name" value="P-loop_NTPase"/>
</dbReference>
<dbReference type="SUPFAM" id="SSF52540">
    <property type="entry name" value="P-loop containing nucleoside triphosphate hydrolases"/>
    <property type="match status" value="1"/>
</dbReference>
<dbReference type="Pfam" id="PF13671">
    <property type="entry name" value="AAA_33"/>
    <property type="match status" value="1"/>
</dbReference>
<dbReference type="Gene3D" id="3.40.50.300">
    <property type="entry name" value="P-loop containing nucleotide triphosphate hydrolases"/>
    <property type="match status" value="1"/>
</dbReference>
<comment type="caution">
    <text evidence="1">The sequence shown here is derived from an EMBL/GenBank/DDBJ whole genome shotgun (WGS) entry which is preliminary data.</text>
</comment>
<evidence type="ECO:0000313" key="1">
    <source>
        <dbReference type="EMBL" id="MFB9326310.1"/>
    </source>
</evidence>
<reference evidence="1 2" key="1">
    <citation type="submission" date="2024-09" db="EMBL/GenBank/DDBJ databases">
        <authorList>
            <person name="Sun Q."/>
            <person name="Mori K."/>
        </authorList>
    </citation>
    <scope>NUCLEOTIDE SEQUENCE [LARGE SCALE GENOMIC DNA]</scope>
    <source>
        <strain evidence="1 2">TISTR 2452</strain>
    </source>
</reference>
<accession>A0ABV5KN16</accession>
<dbReference type="PANTHER" id="PTHR37807">
    <property type="entry name" value="OS07G0160300 PROTEIN"/>
    <property type="match status" value="1"/>
</dbReference>
<dbReference type="PANTHER" id="PTHR37807:SF3">
    <property type="entry name" value="OS07G0160300 PROTEIN"/>
    <property type="match status" value="1"/>
</dbReference>
<proteinExistence type="predicted"/>
<keyword evidence="2" id="KW-1185">Reference proteome</keyword>